<dbReference type="Proteomes" id="UP001163603">
    <property type="component" value="Chromosome 9"/>
</dbReference>
<gene>
    <name evidence="1" type="ORF">Pint_36002</name>
</gene>
<sequence length="185" mass="20412">MNKQRTKMTHHPGDSSPPLASESNKTHQCSIHAQTSVHEESEAQAQVSALQDLCSTAIVGVKNEGESSSLDGDLSEDNGRERLKRHRIEVAGHVWIPDIWGQEEMLKDWVDCVAFDASLVSTTIMSARSALAQEGRRSNSGGLRIENSPFRASAKKNTNFNKQIVRIIEIDVGNSMLRGMDMKVL</sequence>
<name>A0ACC0Y2T4_9ROSI</name>
<reference evidence="2" key="1">
    <citation type="journal article" date="2023" name="G3 (Bethesda)">
        <title>Genome assembly and association tests identify interacting loci associated with vigor, precocity, and sex in interspecific pistachio rootstocks.</title>
        <authorList>
            <person name="Palmer W."/>
            <person name="Jacygrad E."/>
            <person name="Sagayaradj S."/>
            <person name="Cavanaugh K."/>
            <person name="Han R."/>
            <person name="Bertier L."/>
            <person name="Beede B."/>
            <person name="Kafkas S."/>
            <person name="Golino D."/>
            <person name="Preece J."/>
            <person name="Michelmore R."/>
        </authorList>
    </citation>
    <scope>NUCLEOTIDE SEQUENCE [LARGE SCALE GENOMIC DNA]</scope>
</reference>
<dbReference type="EMBL" id="CM047744">
    <property type="protein sequence ID" value="KAJ0027941.1"/>
    <property type="molecule type" value="Genomic_DNA"/>
</dbReference>
<accession>A0ACC0Y2T4</accession>
<comment type="caution">
    <text evidence="1">The sequence shown here is derived from an EMBL/GenBank/DDBJ whole genome shotgun (WGS) entry which is preliminary data.</text>
</comment>
<protein>
    <submittedName>
        <fullName evidence="1">Uncharacterized protein</fullName>
    </submittedName>
</protein>
<keyword evidence="2" id="KW-1185">Reference proteome</keyword>
<evidence type="ECO:0000313" key="2">
    <source>
        <dbReference type="Proteomes" id="UP001163603"/>
    </source>
</evidence>
<proteinExistence type="predicted"/>
<organism evidence="1 2">
    <name type="scientific">Pistacia integerrima</name>
    <dbReference type="NCBI Taxonomy" id="434235"/>
    <lineage>
        <taxon>Eukaryota</taxon>
        <taxon>Viridiplantae</taxon>
        <taxon>Streptophyta</taxon>
        <taxon>Embryophyta</taxon>
        <taxon>Tracheophyta</taxon>
        <taxon>Spermatophyta</taxon>
        <taxon>Magnoliopsida</taxon>
        <taxon>eudicotyledons</taxon>
        <taxon>Gunneridae</taxon>
        <taxon>Pentapetalae</taxon>
        <taxon>rosids</taxon>
        <taxon>malvids</taxon>
        <taxon>Sapindales</taxon>
        <taxon>Anacardiaceae</taxon>
        <taxon>Pistacia</taxon>
    </lineage>
</organism>
<evidence type="ECO:0000313" key="1">
    <source>
        <dbReference type="EMBL" id="KAJ0027941.1"/>
    </source>
</evidence>